<feature type="region of interest" description="Disordered" evidence="1">
    <location>
        <begin position="101"/>
        <end position="124"/>
    </location>
</feature>
<dbReference type="AlphaFoldDB" id="F2U9Q0"/>
<dbReference type="Proteomes" id="UP000007799">
    <property type="component" value="Unassembled WGS sequence"/>
</dbReference>
<dbReference type="GeneID" id="16074686"/>
<dbReference type="EMBL" id="GL832965">
    <property type="protein sequence ID" value="EGD73077.1"/>
    <property type="molecule type" value="Genomic_DNA"/>
</dbReference>
<dbReference type="RefSeq" id="XP_004994108.1">
    <property type="nucleotide sequence ID" value="XM_004994051.1"/>
</dbReference>
<evidence type="ECO:0000313" key="3">
    <source>
        <dbReference type="Proteomes" id="UP000007799"/>
    </source>
</evidence>
<dbReference type="InParanoid" id="F2U9Q0"/>
<sequence length="484" mass="55693">MDSPPADMPAKRPKVLRRSARQAARRARLQAESNLQEQDVAYVPKDAAFWRPSSRAASNTHTPTNTTPDHANAAPSASSSFSAPNITTFDIEERLRAIRAGRRKRAGNDSEMHSDDEDLTPRVGRGLPMRHVEVINHQRDAHDDFKYIDRPQYHQSGGAHRLYRHSEYNEKEIHKLYMLECTAMPRTAKMIHDSIVRLLQGRMHCVLDFAQDEDGKFRHYYFFCSCTTAQVNRISKRELPVYREKIKHLCTELGRLGNPYRESSHHIMAWRASWSLAGVDTWCEAAYAPPYNRWREPKARSFKLNPRFEYAYAESIWLAVAHMLVSGTEDIIVVYEGRASGTVVHLNRRQLNRASAAFDSDLLKGHGDPRPGTLDSNQIEFWLSTITRALQPLCEHGPPVVRVSERLIKEVFGYTDVTLEPTTVQDSRVALRWPDLEGDEVVLADERRIRLERQDAREAITTLPRSHQEWRALHYANQRILLED</sequence>
<dbReference type="KEGG" id="sre:PTSG_04792"/>
<evidence type="ECO:0000313" key="2">
    <source>
        <dbReference type="EMBL" id="EGD73077.1"/>
    </source>
</evidence>
<name>F2U9Q0_SALR5</name>
<accession>F2U9Q0</accession>
<organism evidence="3">
    <name type="scientific">Salpingoeca rosetta (strain ATCC 50818 / BSB-021)</name>
    <dbReference type="NCBI Taxonomy" id="946362"/>
    <lineage>
        <taxon>Eukaryota</taxon>
        <taxon>Choanoflagellata</taxon>
        <taxon>Craspedida</taxon>
        <taxon>Salpingoecidae</taxon>
        <taxon>Salpingoeca</taxon>
    </lineage>
</organism>
<feature type="compositionally biased region" description="Low complexity" evidence="1">
    <location>
        <begin position="56"/>
        <end position="85"/>
    </location>
</feature>
<keyword evidence="3" id="KW-1185">Reference proteome</keyword>
<proteinExistence type="predicted"/>
<reference evidence="2" key="1">
    <citation type="submission" date="2009-08" db="EMBL/GenBank/DDBJ databases">
        <title>Annotation of Salpingoeca rosetta.</title>
        <authorList>
            <consortium name="The Broad Institute Genome Sequencing Platform"/>
            <person name="Russ C."/>
            <person name="Cuomo C."/>
            <person name="Burger G."/>
            <person name="Gray M.W."/>
            <person name="Holland P.W.H."/>
            <person name="King N."/>
            <person name="Lang F.B.F."/>
            <person name="Roger A.J."/>
            <person name="Ruiz-Trillo I."/>
            <person name="Young S.K."/>
            <person name="Zeng Q."/>
            <person name="Gargeya S."/>
            <person name="Alvarado L."/>
            <person name="Berlin A."/>
            <person name="Chapman S.B."/>
            <person name="Chen Z."/>
            <person name="Freedman E."/>
            <person name="Gellesch M."/>
            <person name="Goldberg J."/>
            <person name="Griggs A."/>
            <person name="Gujja S."/>
            <person name="Heilman E."/>
            <person name="Heiman D."/>
            <person name="Howarth C."/>
            <person name="Mehta T."/>
            <person name="Neiman D."/>
            <person name="Pearson M."/>
            <person name="Roberts A."/>
            <person name="Saif S."/>
            <person name="Shea T."/>
            <person name="Shenoy N."/>
            <person name="Sisk P."/>
            <person name="Stolte C."/>
            <person name="Sykes S."/>
            <person name="White J."/>
            <person name="Yandava C."/>
            <person name="Haas B."/>
            <person name="Nusbaum C."/>
            <person name="Birren B."/>
        </authorList>
    </citation>
    <scope>NUCLEOTIDE SEQUENCE [LARGE SCALE GENOMIC DNA]</scope>
    <source>
        <strain evidence="2">ATCC 50818</strain>
    </source>
</reference>
<protein>
    <submittedName>
        <fullName evidence="2">Uncharacterized protein</fullName>
    </submittedName>
</protein>
<feature type="compositionally biased region" description="Basic residues" evidence="1">
    <location>
        <begin position="11"/>
        <end position="28"/>
    </location>
</feature>
<gene>
    <name evidence="2" type="ORF">PTSG_04792</name>
</gene>
<evidence type="ECO:0000256" key="1">
    <source>
        <dbReference type="SAM" id="MobiDB-lite"/>
    </source>
</evidence>
<feature type="region of interest" description="Disordered" evidence="1">
    <location>
        <begin position="1"/>
        <end position="85"/>
    </location>
</feature>